<evidence type="ECO:0000256" key="1">
    <source>
        <dbReference type="ARBA" id="ARBA00022737"/>
    </source>
</evidence>
<comment type="caution">
    <text evidence="3">The sequence shown here is derived from an EMBL/GenBank/DDBJ whole genome shotgun (WGS) entry which is preliminary data.</text>
</comment>
<dbReference type="PANTHER" id="PTHR43739">
    <property type="entry name" value="XYLOGLUCANASE (EUROFUNG)"/>
    <property type="match status" value="1"/>
</dbReference>
<dbReference type="InterPro" id="IPR031778">
    <property type="entry name" value="Sortilin_N"/>
</dbReference>
<evidence type="ECO:0000313" key="4">
    <source>
        <dbReference type="Proteomes" id="UP001595616"/>
    </source>
</evidence>
<dbReference type="Gene3D" id="2.130.10.10">
    <property type="entry name" value="YVTN repeat-like/Quinoprotein amine dehydrogenase"/>
    <property type="match status" value="4"/>
</dbReference>
<dbReference type="PANTHER" id="PTHR43739:SF5">
    <property type="entry name" value="EXO-ALPHA-SIALIDASE"/>
    <property type="match status" value="1"/>
</dbReference>
<dbReference type="EMBL" id="JBHRYQ010000001">
    <property type="protein sequence ID" value="MFC3812886.1"/>
    <property type="molecule type" value="Genomic_DNA"/>
</dbReference>
<keyword evidence="1" id="KW-0677">Repeat</keyword>
<keyword evidence="4" id="KW-1185">Reference proteome</keyword>
<dbReference type="InterPro" id="IPR052025">
    <property type="entry name" value="Xyloglucanase_GH74"/>
</dbReference>
<dbReference type="Proteomes" id="UP001595616">
    <property type="component" value="Unassembled WGS sequence"/>
</dbReference>
<dbReference type="InterPro" id="IPR015943">
    <property type="entry name" value="WD40/YVTN_repeat-like_dom_sf"/>
</dbReference>
<evidence type="ECO:0000313" key="3">
    <source>
        <dbReference type="EMBL" id="MFC3812886.1"/>
    </source>
</evidence>
<dbReference type="SUPFAM" id="SSF110296">
    <property type="entry name" value="Oligoxyloglucan reducing end-specific cellobiohydrolase"/>
    <property type="match status" value="2"/>
</dbReference>
<dbReference type="Pfam" id="PF15902">
    <property type="entry name" value="Sortilin-Vps10"/>
    <property type="match status" value="1"/>
</dbReference>
<organism evidence="3 4">
    <name type="scientific">Lacihabitans lacunae</name>
    <dbReference type="NCBI Taxonomy" id="1028214"/>
    <lineage>
        <taxon>Bacteria</taxon>
        <taxon>Pseudomonadati</taxon>
        <taxon>Bacteroidota</taxon>
        <taxon>Cytophagia</taxon>
        <taxon>Cytophagales</taxon>
        <taxon>Leadbetterellaceae</taxon>
        <taxon>Lacihabitans</taxon>
    </lineage>
</organism>
<dbReference type="CDD" id="cd15482">
    <property type="entry name" value="Sialidase_non-viral"/>
    <property type="match status" value="2"/>
</dbReference>
<gene>
    <name evidence="3" type="ORF">ACFOOI_19640</name>
</gene>
<accession>A0ABV7Z3P1</accession>
<evidence type="ECO:0000259" key="2">
    <source>
        <dbReference type="Pfam" id="PF15902"/>
    </source>
</evidence>
<sequence>MRKINLLLVSLLFVPLLSIGQKKKSSKEKPIIQNITTSKVDAKLYSGLSWRNIGPFRAGRSLAVAGHKDQPLTYYFGAVGGGVWKTEDGGNNWNYQGDSTFKSSSVGAIAVAESDPNAVYVGMGEADMRSNISYGDGMYKSTDAGKTWKFIGLPKADAIATIQVHPKDANLVYVAAVGNPFAPNRERGVFRSKDGGKTWEHILAKNDSTGAYHVKLDPNNPRIVYATLWQAYRNGHSMSSGGEGCGLYKSTDGGDTWVSLNQKPGMPKGLLGKIGIAVSGANSNRLYALIENDKGGLFTSADAGETWKMVNNDKNLWQRPWYYMNLEADPVNENSIIILNVNSFKSTDGGKTIRRLSVHHGDTHDVWINPKNPNNFIIGDDGGAEVTYNDGFTFSDIDIPTAQFYHVHVDNDFPYNIYGSQQDNSTVKIASRTNGYSIGIRDWQPVAGGESGYIAIDPINPKITYGGSYDGFLTKLNLDTKQEQNIMVYPENNMGHTSAQKKFRFQWTYPILFSPHDDTRLYCTSQYVHVTHDGGHSWEIISPDLTRNDPKTTGATGGPITLDQTGAEIYATIFTLAESTLEKGNIWAGSDDGYLHVTRDNGKNWTKINVPENMMGDFSLMSIIHPSVFKKGKAYLAATRYMFGDRKPYLFKTSDYGKTWEAIANGIPADEYTRVIREDPNKEGLLYAGTERGIYVSFNDGDTWQPLNLNMPISPVRDLQVHAREKDIVVATHGLSFWVLDDITPLHEIKDNLDIQQKEAHLFKPRHAYRMEGGQAGRRAASDEGTNAPNGVLVNYYLKQKPSKEFKLQFETMSGDTIMAFSSIKDENGEPFKASKDYYEDSTKSKPNGLTVNEGLNRFVWNMRYPDATEIEGDKAPMWAGNTTGPKVVPGQYVVKMILDGKLIGQQTAEIKKDPRIPTTDAEFKEQFDLLMKIHKKLDQTHKSINEKRQIRKAVSEYMKAVKDTVIISKFEKLTKPMLKNLEDLEQSIMQNKAKAVQDLLAYPIRLNDKIAGVANVVGSADTKPTKASYEVYKDLSDKIDQASEKLQKVVDEDVPAFNKLVKENQIPAINLKKKKEDPS</sequence>
<proteinExistence type="predicted"/>
<dbReference type="RefSeq" id="WP_379839792.1">
    <property type="nucleotide sequence ID" value="NZ_JBHRYQ010000001.1"/>
</dbReference>
<feature type="domain" description="Sortilin N-terminal" evidence="2">
    <location>
        <begin position="138"/>
        <end position="262"/>
    </location>
</feature>
<reference evidence="4" key="1">
    <citation type="journal article" date="2019" name="Int. J. Syst. Evol. Microbiol.">
        <title>The Global Catalogue of Microorganisms (GCM) 10K type strain sequencing project: providing services to taxonomists for standard genome sequencing and annotation.</title>
        <authorList>
            <consortium name="The Broad Institute Genomics Platform"/>
            <consortium name="The Broad Institute Genome Sequencing Center for Infectious Disease"/>
            <person name="Wu L."/>
            <person name="Ma J."/>
        </authorList>
    </citation>
    <scope>NUCLEOTIDE SEQUENCE [LARGE SCALE GENOMIC DNA]</scope>
    <source>
        <strain evidence="4">CECT 7956</strain>
    </source>
</reference>
<name>A0ABV7Z3P1_9BACT</name>
<protein>
    <submittedName>
        <fullName evidence="3">WD40/YVTN/BNR-like repeat-containing protein</fullName>
    </submittedName>
</protein>